<protein>
    <submittedName>
        <fullName evidence="1">Uncharacterized protein</fullName>
    </submittedName>
</protein>
<accession>A0A8S5PPJ9</accession>
<reference evidence="1" key="1">
    <citation type="journal article" date="2021" name="Proc. Natl. Acad. Sci. U.S.A.">
        <title>A Catalog of Tens of Thousands of Viruses from Human Metagenomes Reveals Hidden Associations with Chronic Diseases.</title>
        <authorList>
            <person name="Tisza M.J."/>
            <person name="Buck C.B."/>
        </authorList>
    </citation>
    <scope>NUCLEOTIDE SEQUENCE</scope>
    <source>
        <strain evidence="1">Ct8NQ14</strain>
    </source>
</reference>
<proteinExistence type="predicted"/>
<sequence length="57" mass="6794">MDKRKNFPSKPYQEFLERERVANEIVDFVAEKYKMSAFEFMAIMEIAKNKGLTRCTL</sequence>
<dbReference type="EMBL" id="BK015464">
    <property type="protein sequence ID" value="DAE08124.1"/>
    <property type="molecule type" value="Genomic_DNA"/>
</dbReference>
<name>A0A8S5PPJ9_9CAUD</name>
<organism evidence="1">
    <name type="scientific">Siphoviridae sp. ct8NQ14</name>
    <dbReference type="NCBI Taxonomy" id="2825363"/>
    <lineage>
        <taxon>Viruses</taxon>
        <taxon>Duplodnaviria</taxon>
        <taxon>Heunggongvirae</taxon>
        <taxon>Uroviricota</taxon>
        <taxon>Caudoviricetes</taxon>
    </lineage>
</organism>
<evidence type="ECO:0000313" key="1">
    <source>
        <dbReference type="EMBL" id="DAE08124.1"/>
    </source>
</evidence>